<gene>
    <name evidence="2" type="ORF">MUY34_00340</name>
</gene>
<dbReference type="SUPFAM" id="SSF53041">
    <property type="entry name" value="Resolvase-like"/>
    <property type="match status" value="1"/>
</dbReference>
<dbReference type="PROSITE" id="PS51736">
    <property type="entry name" value="RECOMBINASES_3"/>
    <property type="match status" value="1"/>
</dbReference>
<dbReference type="SMART" id="SM00857">
    <property type="entry name" value="Resolvase"/>
    <property type="match status" value="1"/>
</dbReference>
<protein>
    <submittedName>
        <fullName evidence="2">Recombinase family protein</fullName>
    </submittedName>
</protein>
<comment type="caution">
    <text evidence="2">The sequence shown here is derived from an EMBL/GenBank/DDBJ whole genome shotgun (WGS) entry which is preliminary data.</text>
</comment>
<dbReference type="Pfam" id="PF00239">
    <property type="entry name" value="Resolvase"/>
    <property type="match status" value="1"/>
</dbReference>
<dbReference type="InterPro" id="IPR036162">
    <property type="entry name" value="Resolvase-like_N_sf"/>
</dbReference>
<dbReference type="RefSeq" id="WP_248411478.1">
    <property type="nucleotide sequence ID" value="NZ_JALPQF010000001.1"/>
</dbReference>
<name>A0ABT0H3T5_9FLAO</name>
<dbReference type="CDD" id="cd00338">
    <property type="entry name" value="Ser_Recombinase"/>
    <property type="match status" value="1"/>
</dbReference>
<sequence>MEKDTLKYFIYARKSSESEDRQMASIEDQKKEVEKIAGELDLNIVGVFSESKSAKAPGRKSFNEMLLRIEKGEADGIICWKLNRLARNPVDGGKISWMLQNNIIKHIQCFGRDYWPSDNVLMMQVELGMANQFVKDLSVDVRRGMRQKAERGWNPLPILPIGYLHNKDRKGKVLPEEITTDPERFPIILKLWKLMLTGGYSISDIKREGDKLGLVNHKKTPYCVHTYHKLFKTEFYYGYFMARDADGNLKRYKGRHTTMVNEKNFNKVQVFIGNYKRGTRSKSYNYTFKGLMNCGECGCSITAERKFQVRCTECSYKFSCLHRNDCPKCELPISEMESPNFIDITYYRCTKRRQRCSQKTITEEELERQYAEALKSVQIPKDFYDFMTRELKELSEKENHEEKIFIGQIKKKVSELEKRLNGLAILKADGDIDKEQYNSIKKETMSELQNLKFEIRSLEQNLPNWMGIANGYLNFALNASKVLTERDVFAKRKLLLKLGSNQLLMDRKLLFSKAKPLLSIKRCHRHYQAENSTFEPKNHLEKQGDSNGFDTCNVSVCPRVHDVRTSIQDFIKCLTRVKINN</sequence>
<keyword evidence="3" id="KW-1185">Reference proteome</keyword>
<dbReference type="Gene3D" id="3.90.1750.20">
    <property type="entry name" value="Putative Large Serine Recombinase, Chain B, Domain 2"/>
    <property type="match status" value="1"/>
</dbReference>
<accession>A0ABT0H3T5</accession>
<dbReference type="InterPro" id="IPR006119">
    <property type="entry name" value="Resolv_N"/>
</dbReference>
<dbReference type="InterPro" id="IPR038109">
    <property type="entry name" value="DNA_bind_recomb_sf"/>
</dbReference>
<organism evidence="2 3">
    <name type="scientific">Psychroserpens algicola</name>
    <dbReference type="NCBI Taxonomy" id="1719034"/>
    <lineage>
        <taxon>Bacteria</taxon>
        <taxon>Pseudomonadati</taxon>
        <taxon>Bacteroidota</taxon>
        <taxon>Flavobacteriia</taxon>
        <taxon>Flavobacteriales</taxon>
        <taxon>Flavobacteriaceae</taxon>
        <taxon>Psychroserpens</taxon>
    </lineage>
</organism>
<dbReference type="PANTHER" id="PTHR30461">
    <property type="entry name" value="DNA-INVERTASE FROM LAMBDOID PROPHAGE"/>
    <property type="match status" value="1"/>
</dbReference>
<reference evidence="2" key="1">
    <citation type="submission" date="2022-04" db="EMBL/GenBank/DDBJ databases">
        <authorList>
            <person name="Ren T."/>
        </authorList>
    </citation>
    <scope>NUCLEOTIDE SEQUENCE</scope>
    <source>
        <strain evidence="2">F63249</strain>
    </source>
</reference>
<feature type="domain" description="Resolvase/invertase-type recombinase catalytic" evidence="1">
    <location>
        <begin position="7"/>
        <end position="152"/>
    </location>
</feature>
<dbReference type="PANTHER" id="PTHR30461:SF23">
    <property type="entry name" value="DNA RECOMBINASE-RELATED"/>
    <property type="match status" value="1"/>
</dbReference>
<dbReference type="Gene3D" id="3.40.50.1390">
    <property type="entry name" value="Resolvase, N-terminal catalytic domain"/>
    <property type="match status" value="1"/>
</dbReference>
<evidence type="ECO:0000313" key="3">
    <source>
        <dbReference type="Proteomes" id="UP001203687"/>
    </source>
</evidence>
<evidence type="ECO:0000313" key="2">
    <source>
        <dbReference type="EMBL" id="MCK8479042.1"/>
    </source>
</evidence>
<dbReference type="EMBL" id="JALPQF010000001">
    <property type="protein sequence ID" value="MCK8479042.1"/>
    <property type="molecule type" value="Genomic_DNA"/>
</dbReference>
<dbReference type="Proteomes" id="UP001203687">
    <property type="component" value="Unassembled WGS sequence"/>
</dbReference>
<evidence type="ECO:0000259" key="1">
    <source>
        <dbReference type="PROSITE" id="PS51736"/>
    </source>
</evidence>
<proteinExistence type="predicted"/>
<dbReference type="InterPro" id="IPR050639">
    <property type="entry name" value="SSR_resolvase"/>
</dbReference>